<name>A0AAU7NX25_9GAMM</name>
<dbReference type="EMBL" id="CP157743">
    <property type="protein sequence ID" value="XBS21538.1"/>
    <property type="molecule type" value="Genomic_DNA"/>
</dbReference>
<evidence type="ECO:0000313" key="2">
    <source>
        <dbReference type="EMBL" id="XBS21538.1"/>
    </source>
</evidence>
<dbReference type="AlphaFoldDB" id="A0AAU7NX25"/>
<reference evidence="2 3" key="1">
    <citation type="journal article" date="2024" name="Microbiology">
        <title>Methylomarinum rosea sp. nov., a novel halophilic methanotrophic bacterium from the hypersaline Lake Elton.</title>
        <authorList>
            <person name="Suleimanov R.Z."/>
            <person name="Oshkin I.Y."/>
            <person name="Danilova O.V."/>
            <person name="Suzina N.E."/>
            <person name="Dedysh S.N."/>
        </authorList>
    </citation>
    <scope>NUCLEOTIDE SEQUENCE [LARGE SCALE GENOMIC DNA]</scope>
    <source>
        <strain evidence="2 3">Ch1-1</strain>
    </source>
</reference>
<organism evidence="2 3">
    <name type="scientific">Methylomarinum roseum</name>
    <dbReference type="NCBI Taxonomy" id="3067653"/>
    <lineage>
        <taxon>Bacteria</taxon>
        <taxon>Pseudomonadati</taxon>
        <taxon>Pseudomonadota</taxon>
        <taxon>Gammaproteobacteria</taxon>
        <taxon>Methylococcales</taxon>
        <taxon>Methylococcaceae</taxon>
        <taxon>Methylomarinum</taxon>
    </lineage>
</organism>
<feature type="domain" description="Beta-ketoacyl synthase-like N-terminal" evidence="1">
    <location>
        <begin position="22"/>
        <end position="230"/>
    </location>
</feature>
<sequence>MQQHFILQNWAVWPPLLPNPEQDALREKALLATVPKMLKRRLSPLAKTVFCAANQCIDEAWMAPTVFSSSHGELAKSFAMLETLQAGEEISPTAFSLSVHNAIAGLFSMAWRNKLQSTVVAPGEEGMAPGFIEALGLLQEGAEQVLLVFYDEPLVDFYPSAPFKVSMDQSCALALRIAGQGEGQRMTMYSSPASGNDGEQALQLPAFIRFLADSQTELIVKTSRHSWCWEKDGQTD</sequence>
<gene>
    <name evidence="2" type="ORF">Q9L42_005270</name>
</gene>
<evidence type="ECO:0000259" key="1">
    <source>
        <dbReference type="Pfam" id="PF13723"/>
    </source>
</evidence>
<dbReference type="Pfam" id="PF13723">
    <property type="entry name" value="Ketoacyl-synt_2"/>
    <property type="match status" value="1"/>
</dbReference>
<accession>A0AAU7NX25</accession>
<evidence type="ECO:0000313" key="3">
    <source>
        <dbReference type="Proteomes" id="UP001225378"/>
    </source>
</evidence>
<dbReference type="Proteomes" id="UP001225378">
    <property type="component" value="Chromosome"/>
</dbReference>
<dbReference type="KEGG" id="mech:Q9L42_005270"/>
<keyword evidence="3" id="KW-1185">Reference proteome</keyword>
<protein>
    <submittedName>
        <fullName evidence="2">Beta-ketoacyl synthase chain length factor</fullName>
    </submittedName>
</protein>
<proteinExistence type="predicted"/>
<dbReference type="RefSeq" id="WP_305909474.1">
    <property type="nucleotide sequence ID" value="NZ_CP157743.1"/>
</dbReference>
<dbReference type="InterPro" id="IPR014030">
    <property type="entry name" value="Ketoacyl_synth_N"/>
</dbReference>